<gene>
    <name evidence="1" type="ORF">CA834_01015</name>
</gene>
<dbReference type="EMBL" id="NGJN01000001">
    <property type="protein sequence ID" value="OZV70724.1"/>
    <property type="molecule type" value="Genomic_DNA"/>
</dbReference>
<evidence type="ECO:0000313" key="2">
    <source>
        <dbReference type="Proteomes" id="UP000216840"/>
    </source>
</evidence>
<comment type="caution">
    <text evidence="1">The sequence shown here is derived from an EMBL/GenBank/DDBJ whole genome shotgun (WGS) entry which is preliminary data.</text>
</comment>
<dbReference type="AlphaFoldDB" id="A0A265UZH4"/>
<dbReference type="InterPro" id="IPR027417">
    <property type="entry name" value="P-loop_NTPase"/>
</dbReference>
<dbReference type="Proteomes" id="UP000216840">
    <property type="component" value="Unassembled WGS sequence"/>
</dbReference>
<dbReference type="RefSeq" id="WP_094966798.1">
    <property type="nucleotide sequence ID" value="NZ_NGJN01000001.1"/>
</dbReference>
<protein>
    <submittedName>
        <fullName evidence="1">Uncharacterized protein</fullName>
    </submittedName>
</protein>
<dbReference type="Gene3D" id="3.40.50.300">
    <property type="entry name" value="P-loop containing nucleotide triphosphate hydrolases"/>
    <property type="match status" value="1"/>
</dbReference>
<dbReference type="OrthoDB" id="9788394at2"/>
<keyword evidence="2" id="KW-1185">Reference proteome</keyword>
<name>A0A265UZH4_9FLAO</name>
<sequence length="163" mass="18711">MIYLLTGPIRSGKTNTLQKWIQYRSDVDGLLCPDDNQGKRYFFEIKTAKRFKLEIDRDNNHDTIVIGPFTFLNSAFNRANTYLLKAAKDTNVNYFVIDEIGKLELKNMGLHESAEHIIAAHKKGSNTHLVLVVRDTLLEQVIAHYNITNYQTITTKDLQTNLP</sequence>
<reference evidence="1 2" key="1">
    <citation type="submission" date="2017-05" db="EMBL/GenBank/DDBJ databases">
        <title>The draft genome sequence of Idiomarina salinarum WNB302.</title>
        <authorList>
            <person name="Sun Y."/>
            <person name="Chen B."/>
            <person name="Du Z."/>
        </authorList>
    </citation>
    <scope>NUCLEOTIDE SEQUENCE [LARGE SCALE GENOMIC DNA]</scope>
    <source>
        <strain evidence="1 2">WNB302</strain>
    </source>
</reference>
<dbReference type="Pfam" id="PF03266">
    <property type="entry name" value="NTPase_1"/>
    <property type="match status" value="1"/>
</dbReference>
<dbReference type="InterPro" id="IPR004948">
    <property type="entry name" value="Nuc-triphosphatase_THEP1"/>
</dbReference>
<accession>A0A265UZH4</accession>
<proteinExistence type="predicted"/>
<evidence type="ECO:0000313" key="1">
    <source>
        <dbReference type="EMBL" id="OZV70724.1"/>
    </source>
</evidence>
<organism evidence="1 2">
    <name type="scientific">Winogradskyella aurantia</name>
    <dbReference type="NCBI Taxonomy" id="1915063"/>
    <lineage>
        <taxon>Bacteria</taxon>
        <taxon>Pseudomonadati</taxon>
        <taxon>Bacteroidota</taxon>
        <taxon>Flavobacteriia</taxon>
        <taxon>Flavobacteriales</taxon>
        <taxon>Flavobacteriaceae</taxon>
        <taxon>Winogradskyella</taxon>
    </lineage>
</organism>
<dbReference type="GO" id="GO:0017111">
    <property type="term" value="F:ribonucleoside triphosphate phosphatase activity"/>
    <property type="evidence" value="ECO:0007669"/>
    <property type="project" value="InterPro"/>
</dbReference>